<reference evidence="2 3" key="1">
    <citation type="submission" date="2019-04" db="EMBL/GenBank/DDBJ databases">
        <title>Altererythrobacter aquimixticola sp. nov., isolated from sediment of junction between the ocean and a freshwater spring.</title>
        <authorList>
            <person name="Yoon J.-H."/>
        </authorList>
    </citation>
    <scope>NUCLEOTIDE SEQUENCE [LARGE SCALE GENOMIC DNA]</scope>
    <source>
        <strain evidence="2 3">SSKS-13</strain>
    </source>
</reference>
<sequence length="152" mass="15708">MHKYKSALAAMAAATAALAVPAAANEARVEARGGIFWAGDAEEATAGVAAGYDFDLGNSAFIGGEVSADKVLAEDNDVYFGLTGRAGPKIGDNGRIFVAGGYTVGEGEDVPHVGGGFQYQLGPKVYFKTEYRHFFSDFADGDSLVAGVGARF</sequence>
<protein>
    <recommendedName>
        <fullName evidence="4">Porin family protein</fullName>
    </recommendedName>
</protein>
<evidence type="ECO:0000256" key="1">
    <source>
        <dbReference type="SAM" id="SignalP"/>
    </source>
</evidence>
<evidence type="ECO:0000313" key="2">
    <source>
        <dbReference type="EMBL" id="TIX50325.1"/>
    </source>
</evidence>
<proteinExistence type="predicted"/>
<keyword evidence="1" id="KW-0732">Signal</keyword>
<dbReference type="EMBL" id="SSHH01000002">
    <property type="protein sequence ID" value="TIX50325.1"/>
    <property type="molecule type" value="Genomic_DNA"/>
</dbReference>
<feature type="signal peptide" evidence="1">
    <location>
        <begin position="1"/>
        <end position="19"/>
    </location>
</feature>
<gene>
    <name evidence="2" type="ORF">E5222_08575</name>
</gene>
<keyword evidence="3" id="KW-1185">Reference proteome</keyword>
<dbReference type="OrthoDB" id="7410209at2"/>
<accession>A0A4T3F211</accession>
<dbReference type="InterPro" id="IPR011250">
    <property type="entry name" value="OMP/PagP_B-barrel"/>
</dbReference>
<organism evidence="2 3">
    <name type="scientific">Alteraurantiacibacter aquimixticola</name>
    <dbReference type="NCBI Taxonomy" id="2489173"/>
    <lineage>
        <taxon>Bacteria</taxon>
        <taxon>Pseudomonadati</taxon>
        <taxon>Pseudomonadota</taxon>
        <taxon>Alphaproteobacteria</taxon>
        <taxon>Sphingomonadales</taxon>
        <taxon>Erythrobacteraceae</taxon>
        <taxon>Alteraurantiacibacter</taxon>
    </lineage>
</organism>
<dbReference type="Proteomes" id="UP000309389">
    <property type="component" value="Unassembled WGS sequence"/>
</dbReference>
<evidence type="ECO:0008006" key="4">
    <source>
        <dbReference type="Google" id="ProtNLM"/>
    </source>
</evidence>
<dbReference type="AlphaFoldDB" id="A0A4T3F211"/>
<evidence type="ECO:0000313" key="3">
    <source>
        <dbReference type="Proteomes" id="UP000309389"/>
    </source>
</evidence>
<comment type="caution">
    <text evidence="2">The sequence shown here is derived from an EMBL/GenBank/DDBJ whole genome shotgun (WGS) entry which is preliminary data.</text>
</comment>
<name>A0A4T3F211_9SPHN</name>
<dbReference type="SUPFAM" id="SSF56925">
    <property type="entry name" value="OMPA-like"/>
    <property type="match status" value="1"/>
</dbReference>
<feature type="chain" id="PRO_5020309654" description="Porin family protein" evidence="1">
    <location>
        <begin position="20"/>
        <end position="152"/>
    </location>
</feature>